<organism evidence="1 2">
    <name type="scientific">Candidatus Enterovibrio altilux</name>
    <dbReference type="NCBI Taxonomy" id="1927128"/>
    <lineage>
        <taxon>Bacteria</taxon>
        <taxon>Pseudomonadati</taxon>
        <taxon>Pseudomonadota</taxon>
        <taxon>Gammaproteobacteria</taxon>
        <taxon>Vibrionales</taxon>
        <taxon>Vibrionaceae</taxon>
        <taxon>Enterovibrio</taxon>
    </lineage>
</organism>
<sequence>MTEYKFFHGSHCSYWQNLHHDKSVKSAIKAGMSKPQAII</sequence>
<protein>
    <submittedName>
        <fullName evidence="1">Uncharacterized protein</fullName>
    </submittedName>
</protein>
<dbReference type="EMBL" id="CP020660">
    <property type="protein sequence ID" value="ATF08763.1"/>
    <property type="molecule type" value="Genomic_DNA"/>
</dbReference>
<accession>A0A291B6Z5</accession>
<keyword evidence="2" id="KW-1185">Reference proteome</keyword>
<dbReference type="AlphaFoldDB" id="A0A291B6Z5"/>
<gene>
    <name evidence="1" type="ORF">BTN50_0223</name>
</gene>
<reference evidence="2" key="1">
    <citation type="submission" date="2017-04" db="EMBL/GenBank/DDBJ databases">
        <title>Genome evolution of the luminous symbionts of deep sea anglerfish.</title>
        <authorList>
            <person name="Hendry T.A."/>
        </authorList>
    </citation>
    <scope>NUCLEOTIDE SEQUENCE [LARGE SCALE GENOMIC DNA]</scope>
</reference>
<proteinExistence type="predicted"/>
<name>A0A291B6Z5_9GAMM</name>
<dbReference type="Proteomes" id="UP000218160">
    <property type="component" value="Chromosome 1"/>
</dbReference>
<evidence type="ECO:0000313" key="2">
    <source>
        <dbReference type="Proteomes" id="UP000218160"/>
    </source>
</evidence>
<evidence type="ECO:0000313" key="1">
    <source>
        <dbReference type="EMBL" id="ATF08763.1"/>
    </source>
</evidence>
<dbReference type="KEGG" id="elux:BTN50_0223"/>